<feature type="compositionally biased region" description="Basic and acidic residues" evidence="1">
    <location>
        <begin position="117"/>
        <end position="129"/>
    </location>
</feature>
<evidence type="ECO:0000256" key="1">
    <source>
        <dbReference type="SAM" id="MobiDB-lite"/>
    </source>
</evidence>
<dbReference type="EMBL" id="AWUE01017164">
    <property type="protein sequence ID" value="OMO88133.1"/>
    <property type="molecule type" value="Genomic_DNA"/>
</dbReference>
<organism evidence="2 3">
    <name type="scientific">Corchorus olitorius</name>
    <dbReference type="NCBI Taxonomy" id="93759"/>
    <lineage>
        <taxon>Eukaryota</taxon>
        <taxon>Viridiplantae</taxon>
        <taxon>Streptophyta</taxon>
        <taxon>Embryophyta</taxon>
        <taxon>Tracheophyta</taxon>
        <taxon>Spermatophyta</taxon>
        <taxon>Magnoliopsida</taxon>
        <taxon>eudicotyledons</taxon>
        <taxon>Gunneridae</taxon>
        <taxon>Pentapetalae</taxon>
        <taxon>rosids</taxon>
        <taxon>malvids</taxon>
        <taxon>Malvales</taxon>
        <taxon>Malvaceae</taxon>
        <taxon>Grewioideae</taxon>
        <taxon>Apeibeae</taxon>
        <taxon>Corchorus</taxon>
    </lineage>
</organism>
<evidence type="ECO:0000313" key="3">
    <source>
        <dbReference type="Proteomes" id="UP000187203"/>
    </source>
</evidence>
<dbReference type="STRING" id="93759.A0A1R3IZY6"/>
<sequence>MTSTSTCRHFQPSNYQQEFSFPTPHAYTQSQDIEISKSLDESKVMESIQDIERINLAIQKLLEEKRIHDTTSGNKLSEDDDDHLLSRLLSQLETLKGDSELKQASNLLEEVSSPTPRVDKTDAESENGKQVESMEEIMKEIKAVKKQNTITHCLLSVMIVVTLTWQLSEGFVFLKVKNGFANPFRTIGNFVGGMLRFNIQQDADNNFTSPPNHNSNHFLDPAVKLPEIPRLELPLLGSNGDGH</sequence>
<name>A0A1R3IZY6_9ROSI</name>
<dbReference type="AlphaFoldDB" id="A0A1R3IZY6"/>
<dbReference type="OrthoDB" id="782808at2759"/>
<comment type="caution">
    <text evidence="2">The sequence shown here is derived from an EMBL/GenBank/DDBJ whole genome shotgun (WGS) entry which is preliminary data.</text>
</comment>
<proteinExistence type="predicted"/>
<dbReference type="Proteomes" id="UP000187203">
    <property type="component" value="Unassembled WGS sequence"/>
</dbReference>
<dbReference type="PANTHER" id="PTHR35280">
    <property type="entry name" value="F17L21.9"/>
    <property type="match status" value="1"/>
</dbReference>
<protein>
    <submittedName>
        <fullName evidence="2">Uncharacterized protein</fullName>
    </submittedName>
</protein>
<feature type="region of interest" description="Disordered" evidence="1">
    <location>
        <begin position="106"/>
        <end position="132"/>
    </location>
</feature>
<dbReference type="PANTHER" id="PTHR35280:SF1">
    <property type="entry name" value="F17L21.9"/>
    <property type="match status" value="1"/>
</dbReference>
<evidence type="ECO:0000313" key="2">
    <source>
        <dbReference type="EMBL" id="OMO88133.1"/>
    </source>
</evidence>
<reference evidence="3" key="1">
    <citation type="submission" date="2013-09" db="EMBL/GenBank/DDBJ databases">
        <title>Corchorus olitorius genome sequencing.</title>
        <authorList>
            <person name="Alam M."/>
            <person name="Haque M.S."/>
            <person name="Islam M.S."/>
            <person name="Emdad E.M."/>
            <person name="Islam M.M."/>
            <person name="Ahmed B."/>
            <person name="Halim A."/>
            <person name="Hossen Q.M.M."/>
            <person name="Hossain M.Z."/>
            <person name="Ahmed R."/>
            <person name="Khan M.M."/>
            <person name="Islam R."/>
            <person name="Rashid M.M."/>
            <person name="Khan S.A."/>
            <person name="Rahman M.S."/>
            <person name="Alam M."/>
            <person name="Yahiya A.S."/>
            <person name="Khan M.S."/>
            <person name="Azam M.S."/>
            <person name="Haque T."/>
            <person name="Lashkar M.Z.H."/>
            <person name="Akhand A.I."/>
            <person name="Morshed G."/>
            <person name="Roy S."/>
            <person name="Uddin K.S."/>
            <person name="Rabeya T."/>
            <person name="Hossain A.S."/>
            <person name="Chowdhury A."/>
            <person name="Snigdha A.R."/>
            <person name="Mortoza M.S."/>
            <person name="Matin S.A."/>
            <person name="Hoque S.M.E."/>
            <person name="Islam M.K."/>
            <person name="Roy D.K."/>
            <person name="Haider R."/>
            <person name="Moosa M.M."/>
            <person name="Elias S.M."/>
            <person name="Hasan A.M."/>
            <person name="Jahan S."/>
            <person name="Shafiuddin M."/>
            <person name="Mahmood N."/>
            <person name="Shommy N.S."/>
        </authorList>
    </citation>
    <scope>NUCLEOTIDE SEQUENCE [LARGE SCALE GENOMIC DNA]</scope>
    <source>
        <strain evidence="3">cv. O-4</strain>
    </source>
</reference>
<gene>
    <name evidence="2" type="ORF">COLO4_20424</name>
</gene>
<keyword evidence="3" id="KW-1185">Reference proteome</keyword>
<accession>A0A1R3IZY6</accession>